<dbReference type="SUPFAM" id="SSF53822">
    <property type="entry name" value="Periplasmic binding protein-like I"/>
    <property type="match status" value="1"/>
</dbReference>
<comment type="similarity">
    <text evidence="1">Belongs to the leucine-binding protein family.</text>
</comment>
<dbReference type="PATRIC" id="fig|1075402.3.peg.5374"/>
<dbReference type="Pfam" id="PF13458">
    <property type="entry name" value="Peripla_BP_6"/>
    <property type="match status" value="1"/>
</dbReference>
<evidence type="ECO:0000313" key="11">
    <source>
        <dbReference type="Proteomes" id="UP000176101"/>
    </source>
</evidence>
<organism evidence="10 11">
    <name type="scientific">Streptomyces oceani</name>
    <dbReference type="NCBI Taxonomy" id="1075402"/>
    <lineage>
        <taxon>Bacteria</taxon>
        <taxon>Bacillati</taxon>
        <taxon>Actinomycetota</taxon>
        <taxon>Actinomycetes</taxon>
        <taxon>Kitasatosporales</taxon>
        <taxon>Streptomycetaceae</taxon>
        <taxon>Streptomyces</taxon>
    </lineage>
</organism>
<dbReference type="Pfam" id="PF00069">
    <property type="entry name" value="Pkinase"/>
    <property type="match status" value="1"/>
</dbReference>
<evidence type="ECO:0000256" key="6">
    <source>
        <dbReference type="ARBA" id="ARBA00022840"/>
    </source>
</evidence>
<keyword evidence="11" id="KW-1185">Reference proteome</keyword>
<dbReference type="InterPro" id="IPR008271">
    <property type="entry name" value="Ser/Thr_kinase_AS"/>
</dbReference>
<dbReference type="GO" id="GO:0004674">
    <property type="term" value="F:protein serine/threonine kinase activity"/>
    <property type="evidence" value="ECO:0007669"/>
    <property type="project" value="TreeGrafter"/>
</dbReference>
<name>A0A1E7KJ85_9ACTN</name>
<evidence type="ECO:0000313" key="10">
    <source>
        <dbReference type="EMBL" id="OEV03980.1"/>
    </source>
</evidence>
<protein>
    <recommendedName>
        <fullName evidence="9">Protein kinase domain-containing protein</fullName>
    </recommendedName>
</protein>
<dbReference type="Gene3D" id="1.10.510.10">
    <property type="entry name" value="Transferase(Phosphotransferase) domain 1"/>
    <property type="match status" value="1"/>
</dbReference>
<dbReference type="InterPro" id="IPR011009">
    <property type="entry name" value="Kinase-like_dom_sf"/>
</dbReference>
<evidence type="ECO:0000256" key="3">
    <source>
        <dbReference type="ARBA" id="ARBA00022729"/>
    </source>
</evidence>
<feature type="domain" description="Protein kinase" evidence="9">
    <location>
        <begin position="18"/>
        <end position="281"/>
    </location>
</feature>
<dbReference type="GO" id="GO:0005524">
    <property type="term" value="F:ATP binding"/>
    <property type="evidence" value="ECO:0007669"/>
    <property type="project" value="UniProtKB-UniRule"/>
</dbReference>
<evidence type="ECO:0000256" key="7">
    <source>
        <dbReference type="PROSITE-ProRule" id="PRU10141"/>
    </source>
</evidence>
<dbReference type="Proteomes" id="UP000176101">
    <property type="component" value="Unassembled WGS sequence"/>
</dbReference>
<dbReference type="InterPro" id="IPR028082">
    <property type="entry name" value="Peripla_BP_I"/>
</dbReference>
<evidence type="ECO:0000256" key="2">
    <source>
        <dbReference type="ARBA" id="ARBA00022679"/>
    </source>
</evidence>
<feature type="binding site" evidence="7">
    <location>
        <position position="46"/>
    </location>
    <ligand>
        <name>ATP</name>
        <dbReference type="ChEBI" id="CHEBI:30616"/>
    </ligand>
</feature>
<keyword evidence="3" id="KW-0732">Signal</keyword>
<reference evidence="10 11" key="1">
    <citation type="journal article" date="2016" name="Front. Microbiol.">
        <title>Comparative Genomics Analysis of Streptomyces Species Reveals Their Adaptation to the Marine Environment and Their Diversity at the Genomic Level.</title>
        <authorList>
            <person name="Tian X."/>
            <person name="Zhang Z."/>
            <person name="Yang T."/>
            <person name="Chen M."/>
            <person name="Li J."/>
            <person name="Chen F."/>
            <person name="Yang J."/>
            <person name="Li W."/>
            <person name="Zhang B."/>
            <person name="Zhang Z."/>
            <person name="Wu J."/>
            <person name="Zhang C."/>
            <person name="Long L."/>
            <person name="Xiao J."/>
        </authorList>
    </citation>
    <scope>NUCLEOTIDE SEQUENCE [LARGE SCALE GENOMIC DNA]</scope>
    <source>
        <strain evidence="10 11">SCSIO 02100</strain>
    </source>
</reference>
<dbReference type="STRING" id="1075402.AN216_09850"/>
<keyword evidence="6 7" id="KW-0067">ATP-binding</keyword>
<proteinExistence type="inferred from homology"/>
<evidence type="ECO:0000259" key="9">
    <source>
        <dbReference type="PROSITE" id="PS50011"/>
    </source>
</evidence>
<evidence type="ECO:0000256" key="5">
    <source>
        <dbReference type="ARBA" id="ARBA00022777"/>
    </source>
</evidence>
<dbReference type="EMBL" id="LJGU01000115">
    <property type="protein sequence ID" value="OEV03980.1"/>
    <property type="molecule type" value="Genomic_DNA"/>
</dbReference>
<keyword evidence="2" id="KW-0808">Transferase</keyword>
<dbReference type="Gene3D" id="3.30.200.20">
    <property type="entry name" value="Phosphorylase Kinase, domain 1"/>
    <property type="match status" value="1"/>
</dbReference>
<gene>
    <name evidence="10" type="ORF">AN216_09850</name>
</gene>
<comment type="caution">
    <text evidence="10">The sequence shown here is derived from an EMBL/GenBank/DDBJ whole genome shotgun (WGS) entry which is preliminary data.</text>
</comment>
<dbReference type="InterPro" id="IPR028081">
    <property type="entry name" value="Leu-bd"/>
</dbReference>
<dbReference type="SUPFAM" id="SSF56112">
    <property type="entry name" value="Protein kinase-like (PK-like)"/>
    <property type="match status" value="1"/>
</dbReference>
<feature type="region of interest" description="Disordered" evidence="8">
    <location>
        <begin position="302"/>
        <end position="331"/>
    </location>
</feature>
<keyword evidence="4 7" id="KW-0547">Nucleotide-binding</keyword>
<dbReference type="PROSITE" id="PS50011">
    <property type="entry name" value="PROTEIN_KINASE_DOM"/>
    <property type="match status" value="1"/>
</dbReference>
<accession>A0A1E7KJ85</accession>
<dbReference type="InterPro" id="IPR017441">
    <property type="entry name" value="Protein_kinase_ATP_BS"/>
</dbReference>
<evidence type="ECO:0000256" key="8">
    <source>
        <dbReference type="SAM" id="MobiDB-lite"/>
    </source>
</evidence>
<keyword evidence="5" id="KW-0418">Kinase</keyword>
<evidence type="ECO:0000256" key="1">
    <source>
        <dbReference type="ARBA" id="ARBA00010062"/>
    </source>
</evidence>
<dbReference type="PROSITE" id="PS00107">
    <property type="entry name" value="PROTEIN_KINASE_ATP"/>
    <property type="match status" value="1"/>
</dbReference>
<dbReference type="PROSITE" id="PS00108">
    <property type="entry name" value="PROTEIN_KINASE_ST"/>
    <property type="match status" value="1"/>
</dbReference>
<dbReference type="SMART" id="SM00220">
    <property type="entry name" value="S_TKc"/>
    <property type="match status" value="1"/>
</dbReference>
<dbReference type="PANTHER" id="PTHR43289">
    <property type="entry name" value="MITOGEN-ACTIVATED PROTEIN KINASE KINASE KINASE 20-RELATED"/>
    <property type="match status" value="1"/>
</dbReference>
<dbReference type="AlphaFoldDB" id="A0A1E7KJ85"/>
<evidence type="ECO:0000256" key="4">
    <source>
        <dbReference type="ARBA" id="ARBA00022741"/>
    </source>
</evidence>
<dbReference type="Gene3D" id="3.40.50.2300">
    <property type="match status" value="2"/>
</dbReference>
<dbReference type="CDD" id="cd14014">
    <property type="entry name" value="STKc_PknB_like"/>
    <property type="match status" value="1"/>
</dbReference>
<dbReference type="InterPro" id="IPR000719">
    <property type="entry name" value="Prot_kinase_dom"/>
</dbReference>
<sequence length="749" mass="78860">MSGVRSLRPGDPAEIGGRTLLGRLGVGGMGVVYLARSPGGGLSAVKLVRVEHATDPAFRVRFRRETEAAARLSSRWLVPVTDADPEAAVPWLATPFVPGPSLAAAVDDHGPLPEHSVRAMGLRLAEALADVHAAGLVHRDVKPGNILLALDGPRLIDFGIARADGLTALTASGLVIGSPGFLAPEQAQARSATVGPPSDVFSLGCVLAYAVSGRRPFDAGAVAGSLFRTVHEEPDLTGTPASLLPLLRGCLAKDPEQRPDTAAIREALAVGHSPEPEHGWLPTPLPGLIAERTSAVLALPVPEPPAPETEPGERATEVAATADATARGRPSRRRMVRLGLGAALGTSMTGGGLVALRLAESGAADDGDRTPLPRYTIGLHADLSGELRSLGQAQERGARLAVAHHNAAEDRPFDLRLTVLDDRGDADRAARVADRFVANREVVAVLGPTGESGFADLAKRYEQALLPMVTVSAPPRLAPLAARQALFQLRANETDSVSGFLRYLGTVLRTTHTAVIDDRAATGDEDWGLVERIKQVPPAGGRVDVHRIATAKAGLDNAARAVRDSEARAVVYAGTSPSRAAQCALALRRVGFDGTRMAAEPVLYPRPADSDGAPTLPFLEEAGDAAEGWLCVTTYADPSRLRTSRRFATAYAERFPDAPAPGPTAPFAVESYDALLFIASTLRSSSDSGPERSSTTTRLRRSRYDGLVKPIDFASDTGDFERAAGLFLYHLEGGEAVFLGNYRDVSEPV</sequence>
<dbReference type="PANTHER" id="PTHR43289:SF34">
    <property type="entry name" value="SERINE_THREONINE-PROTEIN KINASE YBDM-RELATED"/>
    <property type="match status" value="1"/>
</dbReference>